<dbReference type="InterPro" id="IPR019593">
    <property type="entry name" value="Spore_coat_protein_Z/Y"/>
</dbReference>
<dbReference type="AlphaFoldDB" id="A0A4Y8IM27"/>
<protein>
    <submittedName>
        <fullName evidence="1">Spore coat protein</fullName>
    </submittedName>
</protein>
<dbReference type="Pfam" id="PF10612">
    <property type="entry name" value="Spore-coat_CotZ"/>
    <property type="match status" value="1"/>
</dbReference>
<dbReference type="RefSeq" id="WP_134340226.1">
    <property type="nucleotide sequence ID" value="NZ_SOPW01000009.1"/>
</dbReference>
<dbReference type="Proteomes" id="UP000297975">
    <property type="component" value="Unassembled WGS sequence"/>
</dbReference>
<keyword evidence="2" id="KW-1185">Reference proteome</keyword>
<evidence type="ECO:0000313" key="1">
    <source>
        <dbReference type="EMBL" id="TFB21085.1"/>
    </source>
</evidence>
<organism evidence="1 2">
    <name type="scientific">Filobacillus milosensis</name>
    <dbReference type="NCBI Taxonomy" id="94137"/>
    <lineage>
        <taxon>Bacteria</taxon>
        <taxon>Bacillati</taxon>
        <taxon>Bacillota</taxon>
        <taxon>Bacilli</taxon>
        <taxon>Bacillales</taxon>
        <taxon>Bacillaceae</taxon>
        <taxon>Filobacillus</taxon>
    </lineage>
</organism>
<proteinExistence type="predicted"/>
<keyword evidence="1" id="KW-0167">Capsid protein</keyword>
<accession>A0A4Y8IM27</accession>
<name>A0A4Y8IM27_9BACI</name>
<comment type="caution">
    <text evidence="1">The sequence shown here is derived from an EMBL/GenBank/DDBJ whole genome shotgun (WGS) entry which is preliminary data.</text>
</comment>
<gene>
    <name evidence="1" type="ORF">E3U55_09690</name>
</gene>
<evidence type="ECO:0000313" key="2">
    <source>
        <dbReference type="Proteomes" id="UP000297975"/>
    </source>
</evidence>
<dbReference type="OrthoDB" id="1655185at2"/>
<dbReference type="EMBL" id="SOPW01000009">
    <property type="protein sequence ID" value="TFB21085.1"/>
    <property type="molecule type" value="Genomic_DNA"/>
</dbReference>
<keyword evidence="1" id="KW-0946">Virion</keyword>
<reference evidence="1 2" key="1">
    <citation type="submission" date="2019-03" db="EMBL/GenBank/DDBJ databases">
        <authorList>
            <person name="He R.-H."/>
        </authorList>
    </citation>
    <scope>NUCLEOTIDE SEQUENCE [LARGE SCALE GENOMIC DNA]</scope>
    <source>
        <strain evidence="2">SH 714</strain>
    </source>
</reference>
<sequence>MFDDHKDDFDCKKNKCVCKTVRKIAAAQDEVAGLGDCEVGCKQSINDLLSPAGTGNRNDTIPFILYCKGTCHPFIGSGVLQGTTGMGGDGRPVFRCFESPIFRVNRVHKDCCAEIELLLPVTRGGSTPGPGGDEVCDYFPGNSIAALQRTGICIKVDLCDFSGISCLEPTRVRPVSEFDQRDSEKHHDRHDD</sequence>